<evidence type="ECO:0000313" key="3">
    <source>
        <dbReference type="EMBL" id="KAK9133016.1"/>
    </source>
</evidence>
<protein>
    <submittedName>
        <fullName evidence="3">Uncharacterized protein</fullName>
    </submittedName>
</protein>
<dbReference type="Proteomes" id="UP001419268">
    <property type="component" value="Unassembled WGS sequence"/>
</dbReference>
<feature type="region of interest" description="Disordered" evidence="1">
    <location>
        <begin position="1"/>
        <end position="27"/>
    </location>
</feature>
<keyword evidence="2" id="KW-1133">Transmembrane helix</keyword>
<reference evidence="3 4" key="1">
    <citation type="submission" date="2024-01" db="EMBL/GenBank/DDBJ databases">
        <title>Genome assemblies of Stephania.</title>
        <authorList>
            <person name="Yang L."/>
        </authorList>
    </citation>
    <scope>NUCLEOTIDE SEQUENCE [LARGE SCALE GENOMIC DNA]</scope>
    <source>
        <strain evidence="3">JXDWG</strain>
        <tissue evidence="3">Leaf</tissue>
    </source>
</reference>
<proteinExistence type="predicted"/>
<feature type="compositionally biased region" description="Basic residues" evidence="1">
    <location>
        <begin position="1"/>
        <end position="11"/>
    </location>
</feature>
<name>A0AAP0P9Y4_9MAGN</name>
<evidence type="ECO:0000256" key="1">
    <source>
        <dbReference type="SAM" id="MobiDB-lite"/>
    </source>
</evidence>
<accession>A0AAP0P9Y4</accession>
<organism evidence="3 4">
    <name type="scientific">Stephania cephalantha</name>
    <dbReference type="NCBI Taxonomy" id="152367"/>
    <lineage>
        <taxon>Eukaryota</taxon>
        <taxon>Viridiplantae</taxon>
        <taxon>Streptophyta</taxon>
        <taxon>Embryophyta</taxon>
        <taxon>Tracheophyta</taxon>
        <taxon>Spermatophyta</taxon>
        <taxon>Magnoliopsida</taxon>
        <taxon>Ranunculales</taxon>
        <taxon>Menispermaceae</taxon>
        <taxon>Menispermoideae</taxon>
        <taxon>Cissampelideae</taxon>
        <taxon>Stephania</taxon>
    </lineage>
</organism>
<keyword evidence="4" id="KW-1185">Reference proteome</keyword>
<evidence type="ECO:0000256" key="2">
    <source>
        <dbReference type="SAM" id="Phobius"/>
    </source>
</evidence>
<comment type="caution">
    <text evidence="3">The sequence shown here is derived from an EMBL/GenBank/DDBJ whole genome shotgun (WGS) entry which is preliminary data.</text>
</comment>
<keyword evidence="2" id="KW-0812">Transmembrane</keyword>
<keyword evidence="2" id="KW-0472">Membrane</keyword>
<sequence>MSAPPRRRFGGPHRFSSRASPQPPPRPLARPRCWFVTATAALLPCVDPTASATARQPRCWFVAALPDRLRRRLPRVAALRRLVVHSIRPRVCRPSSAPAVQPACRFAATRAAVPCDLELRRTLSSPELPVPRLFFVCTANLLLSLCGSALALFFYLYLSLFASS</sequence>
<feature type="transmembrane region" description="Helical" evidence="2">
    <location>
        <begin position="133"/>
        <end position="158"/>
    </location>
</feature>
<dbReference type="AlphaFoldDB" id="A0AAP0P9Y4"/>
<evidence type="ECO:0000313" key="4">
    <source>
        <dbReference type="Proteomes" id="UP001419268"/>
    </source>
</evidence>
<dbReference type="EMBL" id="JBBNAG010000005">
    <property type="protein sequence ID" value="KAK9133016.1"/>
    <property type="molecule type" value="Genomic_DNA"/>
</dbReference>
<gene>
    <name evidence="3" type="ORF">Scep_012544</name>
</gene>